<evidence type="ECO:0008006" key="3">
    <source>
        <dbReference type="Google" id="ProtNLM"/>
    </source>
</evidence>
<accession>A0A381ZW62</accession>
<proteinExistence type="predicted"/>
<dbReference type="EMBL" id="UINC01022901">
    <property type="protein sequence ID" value="SVA93480.1"/>
    <property type="molecule type" value="Genomic_DNA"/>
</dbReference>
<dbReference type="InterPro" id="IPR011990">
    <property type="entry name" value="TPR-like_helical_dom_sf"/>
</dbReference>
<evidence type="ECO:0000256" key="1">
    <source>
        <dbReference type="SAM" id="MobiDB-lite"/>
    </source>
</evidence>
<evidence type="ECO:0000313" key="2">
    <source>
        <dbReference type="EMBL" id="SVA93480.1"/>
    </source>
</evidence>
<feature type="compositionally biased region" description="Basic and acidic residues" evidence="1">
    <location>
        <begin position="470"/>
        <end position="479"/>
    </location>
</feature>
<dbReference type="InterPro" id="IPR041662">
    <property type="entry name" value="SusD-like_2"/>
</dbReference>
<protein>
    <recommendedName>
        <fullName evidence="3">SusD/RagB family nutrient-binding outer membrane lipoprotein</fullName>
    </recommendedName>
</protein>
<dbReference type="Pfam" id="PF12771">
    <property type="entry name" value="SusD-like_2"/>
    <property type="match status" value="1"/>
</dbReference>
<reference evidence="2" key="1">
    <citation type="submission" date="2018-05" db="EMBL/GenBank/DDBJ databases">
        <authorList>
            <person name="Lanie J.A."/>
            <person name="Ng W.-L."/>
            <person name="Kazmierczak K.M."/>
            <person name="Andrzejewski T.M."/>
            <person name="Davidsen T.M."/>
            <person name="Wayne K.J."/>
            <person name="Tettelin H."/>
            <person name="Glass J.I."/>
            <person name="Rusch D."/>
            <person name="Podicherti R."/>
            <person name="Tsui H.-C.T."/>
            <person name="Winkler M.E."/>
        </authorList>
    </citation>
    <scope>NUCLEOTIDE SEQUENCE</scope>
</reference>
<dbReference type="Gene3D" id="1.25.40.390">
    <property type="match status" value="1"/>
</dbReference>
<name>A0A381ZW62_9ZZZZ</name>
<feature type="region of interest" description="Disordered" evidence="1">
    <location>
        <begin position="445"/>
        <end position="479"/>
    </location>
</feature>
<sequence>MFKRTLLLFCCLILSRCDDFLTGELLDNNPNKIGDVDQISIESLFVGSQVTLYGVMEGYLNRLVTSFMQQVAAVVSSTAEDYRCLPLDWRIDDRWGDMYGTGGLVDLRTIQQRALEQEKYTLLGISEMWEALIFSTAADLWGSVPYSQAVNPRYTSPVFDSQREIHDSIIDLLDNAIVHLQQGQDFKKLNDFTFDGDQTKWTAAARTLQARIRLNWAEVDGINAYQEALAYAEQGISEPSGSDDWRPLHRAGNNDEESIWHQFFNENFNDIMAHGGAGLLLVDMLKKDQDGRLPIYFSQSVYNSGDYSAFNDSIVGTAPYDTLPPPYPSHLNQDTFGAEDWGVQWVSWHENQFIKMECQYKLGQESNAQNTLNNTLSAMENNWQETEPLCVLPRYENINSEDLFAAIMNEKYKTMFLNMQALSDWRRTGYPIFLDGSGNSTECISGTPRRLPYSDLEKSANPNAPTGDSIYDRVQNDPN</sequence>
<dbReference type="SUPFAM" id="SSF48452">
    <property type="entry name" value="TPR-like"/>
    <property type="match status" value="1"/>
</dbReference>
<gene>
    <name evidence="2" type="ORF">METZ01_LOCUS146334</name>
</gene>
<organism evidence="2">
    <name type="scientific">marine metagenome</name>
    <dbReference type="NCBI Taxonomy" id="408172"/>
    <lineage>
        <taxon>unclassified sequences</taxon>
        <taxon>metagenomes</taxon>
        <taxon>ecological metagenomes</taxon>
    </lineage>
</organism>
<dbReference type="AlphaFoldDB" id="A0A381ZW62"/>